<dbReference type="PANTHER" id="PTHR48051">
    <property type="match status" value="1"/>
</dbReference>
<protein>
    <submittedName>
        <fullName evidence="4">Uncharacterized protein</fullName>
    </submittedName>
</protein>
<dbReference type="InterPro" id="IPR050216">
    <property type="entry name" value="LRR_domain-containing"/>
</dbReference>
<dbReference type="OrthoDB" id="660555at2759"/>
<dbReference type="Gene3D" id="3.80.10.10">
    <property type="entry name" value="Ribonuclease Inhibitor"/>
    <property type="match status" value="1"/>
</dbReference>
<evidence type="ECO:0000256" key="1">
    <source>
        <dbReference type="ARBA" id="ARBA00022614"/>
    </source>
</evidence>
<sequence length="209" mass="22560">MGAGLSKEMADLPFGYVTPRKDRRGLPLHTAPSHEYGQGGGLTLPGDNSPTGLDFALETEHGPPLSLRSTATNPRFPGTGLTLPRSRVQDGSEGPPGMNIYPMGNLTNLHHLGLCGKRFVELSSNIALLETTYYMQLCCNQLTTVPPEIAYMTSLTMLDLSRNKLKNLPESVGYLKNLVTLTLTDNQLTSLPRALGCLPKLSVLLVANN</sequence>
<evidence type="ECO:0000256" key="3">
    <source>
        <dbReference type="SAM" id="MobiDB-lite"/>
    </source>
</evidence>
<comment type="caution">
    <text evidence="4">The sequence shown here is derived from an EMBL/GenBank/DDBJ whole genome shotgun (WGS) entry which is preliminary data.</text>
</comment>
<dbReference type="Proteomes" id="UP001150925">
    <property type="component" value="Unassembled WGS sequence"/>
</dbReference>
<dbReference type="SUPFAM" id="SSF52075">
    <property type="entry name" value="Outer arm dynein light chain 1"/>
    <property type="match status" value="1"/>
</dbReference>
<feature type="region of interest" description="Disordered" evidence="3">
    <location>
        <begin position="16"/>
        <end position="97"/>
    </location>
</feature>
<name>A0A9W8E4U3_9FUNG</name>
<dbReference type="Pfam" id="PF13855">
    <property type="entry name" value="LRR_8"/>
    <property type="match status" value="1"/>
</dbReference>
<keyword evidence="2" id="KW-0677">Repeat</keyword>
<dbReference type="EMBL" id="JANBPY010001948">
    <property type="protein sequence ID" value="KAJ1957442.1"/>
    <property type="molecule type" value="Genomic_DNA"/>
</dbReference>
<reference evidence="4" key="1">
    <citation type="submission" date="2022-07" db="EMBL/GenBank/DDBJ databases">
        <title>Phylogenomic reconstructions and comparative analyses of Kickxellomycotina fungi.</title>
        <authorList>
            <person name="Reynolds N.K."/>
            <person name="Stajich J.E."/>
            <person name="Barry K."/>
            <person name="Grigoriev I.V."/>
            <person name="Crous P."/>
            <person name="Smith M.E."/>
        </authorList>
    </citation>
    <scope>NUCLEOTIDE SEQUENCE</scope>
    <source>
        <strain evidence="4">RSA 1196</strain>
    </source>
</reference>
<evidence type="ECO:0000313" key="5">
    <source>
        <dbReference type="Proteomes" id="UP001150925"/>
    </source>
</evidence>
<dbReference type="InterPro" id="IPR003591">
    <property type="entry name" value="Leu-rich_rpt_typical-subtyp"/>
</dbReference>
<dbReference type="SMART" id="SM00369">
    <property type="entry name" value="LRR_TYP"/>
    <property type="match status" value="2"/>
</dbReference>
<dbReference type="PANTHER" id="PTHR48051:SF1">
    <property type="entry name" value="RAS SUPPRESSOR PROTEIN 1"/>
    <property type="match status" value="1"/>
</dbReference>
<proteinExistence type="predicted"/>
<dbReference type="InterPro" id="IPR032675">
    <property type="entry name" value="LRR_dom_sf"/>
</dbReference>
<keyword evidence="5" id="KW-1185">Reference proteome</keyword>
<evidence type="ECO:0000313" key="4">
    <source>
        <dbReference type="EMBL" id="KAJ1957442.1"/>
    </source>
</evidence>
<organism evidence="4 5">
    <name type="scientific">Dispira parvispora</name>
    <dbReference type="NCBI Taxonomy" id="1520584"/>
    <lineage>
        <taxon>Eukaryota</taxon>
        <taxon>Fungi</taxon>
        <taxon>Fungi incertae sedis</taxon>
        <taxon>Zoopagomycota</taxon>
        <taxon>Kickxellomycotina</taxon>
        <taxon>Dimargaritomycetes</taxon>
        <taxon>Dimargaritales</taxon>
        <taxon>Dimargaritaceae</taxon>
        <taxon>Dispira</taxon>
    </lineage>
</organism>
<gene>
    <name evidence="4" type="ORF">IWQ62_005088</name>
</gene>
<dbReference type="GO" id="GO:0005737">
    <property type="term" value="C:cytoplasm"/>
    <property type="evidence" value="ECO:0007669"/>
    <property type="project" value="TreeGrafter"/>
</dbReference>
<dbReference type="InterPro" id="IPR001611">
    <property type="entry name" value="Leu-rich_rpt"/>
</dbReference>
<dbReference type="AlphaFoldDB" id="A0A9W8E4U3"/>
<dbReference type="PROSITE" id="PS51450">
    <property type="entry name" value="LRR"/>
    <property type="match status" value="2"/>
</dbReference>
<feature type="non-terminal residue" evidence="4">
    <location>
        <position position="209"/>
    </location>
</feature>
<dbReference type="PRINTS" id="PR00019">
    <property type="entry name" value="LEURICHRPT"/>
</dbReference>
<keyword evidence="1" id="KW-0433">Leucine-rich repeat</keyword>
<accession>A0A9W8E4U3</accession>
<evidence type="ECO:0000256" key="2">
    <source>
        <dbReference type="ARBA" id="ARBA00022737"/>
    </source>
</evidence>